<dbReference type="CDD" id="cd01320">
    <property type="entry name" value="ADA"/>
    <property type="match status" value="1"/>
</dbReference>
<dbReference type="GO" id="GO:0009897">
    <property type="term" value="C:external side of plasma membrane"/>
    <property type="evidence" value="ECO:0007669"/>
    <property type="project" value="TreeGrafter"/>
</dbReference>
<gene>
    <name evidence="8" type="ORF">J421_3836</name>
</gene>
<dbReference type="SUPFAM" id="SSF51556">
    <property type="entry name" value="Metallo-dependent hydrolases"/>
    <property type="match status" value="1"/>
</dbReference>
<dbReference type="AlphaFoldDB" id="W0RPG2"/>
<dbReference type="KEGG" id="gba:J421_3836"/>
<evidence type="ECO:0000256" key="4">
    <source>
        <dbReference type="ARBA" id="ARBA00022723"/>
    </source>
</evidence>
<evidence type="ECO:0000313" key="9">
    <source>
        <dbReference type="Proteomes" id="UP000019151"/>
    </source>
</evidence>
<protein>
    <recommendedName>
        <fullName evidence="3">adenosine deaminase</fullName>
        <ecNumber evidence="3">3.5.4.4</ecNumber>
    </recommendedName>
</protein>
<comment type="cofactor">
    <cofactor evidence="1">
        <name>Zn(2+)</name>
        <dbReference type="ChEBI" id="CHEBI:29105"/>
    </cofactor>
</comment>
<keyword evidence="9" id="KW-1185">Reference proteome</keyword>
<reference evidence="8 9" key="1">
    <citation type="journal article" date="2014" name="Genome Announc.">
        <title>Genome Sequence and Methylome of Soil Bacterium Gemmatirosa kalamazoonensis KBS708T, a Member of the Rarely Cultivated Gemmatimonadetes Phylum.</title>
        <authorList>
            <person name="Debruyn J.M."/>
            <person name="Radosevich M."/>
            <person name="Wommack K.E."/>
            <person name="Polson S.W."/>
            <person name="Hauser L.J."/>
            <person name="Fawaz M.N."/>
            <person name="Korlach J."/>
            <person name="Tsai Y.C."/>
        </authorList>
    </citation>
    <scope>NUCLEOTIDE SEQUENCE [LARGE SCALE GENOMIC DNA]</scope>
    <source>
        <strain evidence="8 9">KBS708</strain>
    </source>
</reference>
<dbReference type="NCBIfam" id="TIGR01430">
    <property type="entry name" value="aden_deam"/>
    <property type="match status" value="1"/>
</dbReference>
<name>W0RPG2_9BACT</name>
<evidence type="ECO:0000256" key="5">
    <source>
        <dbReference type="ARBA" id="ARBA00022801"/>
    </source>
</evidence>
<dbReference type="STRING" id="861299.J421_3836"/>
<dbReference type="InParanoid" id="W0RPG2"/>
<keyword evidence="5" id="KW-0378">Hydrolase</keyword>
<dbReference type="PANTHER" id="PTHR11409">
    <property type="entry name" value="ADENOSINE DEAMINASE"/>
    <property type="match status" value="1"/>
</dbReference>
<dbReference type="EC" id="3.5.4.4" evidence="3"/>
<dbReference type="RefSeq" id="WP_025412822.1">
    <property type="nucleotide sequence ID" value="NZ_CP007128.1"/>
</dbReference>
<evidence type="ECO:0000259" key="7">
    <source>
        <dbReference type="Pfam" id="PF00962"/>
    </source>
</evidence>
<keyword evidence="4" id="KW-0479">Metal-binding</keyword>
<organism evidence="8 9">
    <name type="scientific">Gemmatirosa kalamazoonensis</name>
    <dbReference type="NCBI Taxonomy" id="861299"/>
    <lineage>
        <taxon>Bacteria</taxon>
        <taxon>Pseudomonadati</taxon>
        <taxon>Gemmatimonadota</taxon>
        <taxon>Gemmatimonadia</taxon>
        <taxon>Gemmatimonadales</taxon>
        <taxon>Gemmatimonadaceae</taxon>
        <taxon>Gemmatirosa</taxon>
    </lineage>
</organism>
<dbReference type="GO" id="GO:0046872">
    <property type="term" value="F:metal ion binding"/>
    <property type="evidence" value="ECO:0007669"/>
    <property type="project" value="UniProtKB-KW"/>
</dbReference>
<dbReference type="GO" id="GO:0043103">
    <property type="term" value="P:hypoxanthine salvage"/>
    <property type="evidence" value="ECO:0007669"/>
    <property type="project" value="TreeGrafter"/>
</dbReference>
<dbReference type="PATRIC" id="fig|861299.3.peg.3892"/>
<evidence type="ECO:0000256" key="1">
    <source>
        <dbReference type="ARBA" id="ARBA00001947"/>
    </source>
</evidence>
<keyword evidence="6" id="KW-0862">Zinc</keyword>
<dbReference type="InterPro" id="IPR006330">
    <property type="entry name" value="Ado/ade_deaminase"/>
</dbReference>
<proteinExistence type="inferred from homology"/>
<dbReference type="Pfam" id="PF00962">
    <property type="entry name" value="A_deaminase"/>
    <property type="match status" value="1"/>
</dbReference>
<dbReference type="eggNOG" id="COG1816">
    <property type="taxonomic scope" value="Bacteria"/>
</dbReference>
<sequence>MTERDDGGARPPISRELLVRLPKAELHCHLDGSVRPETLLDLGEELGVPMPRATADELRDYMRVDDARHLEDYLERFEITLSVMQTEPAIERIAYELAADAAAEGVRYLEARFAPVLNTRRGLDLGAPVDAVLRGFARAEREHDVVARVIVCALRNQPLDLAVAQARLALDYRKHGVVGFDLAGGEAGNPARRFKEAFQIVRDNDMACTCHAGEGFGPESVRDAVHVCGCDRVGHGTRIIEDASLFDYINDRRICVECCLTSNVQTRATSSYETHPFREYFDRGLNVVLNTDNRLMSGTTLVDEYEHAVRRLGFTLDELAVVALNGFQSSFLPYPERRALIHRVESEIAALTGHGAGESPVTAESALLEGPQ</sequence>
<evidence type="ECO:0000256" key="2">
    <source>
        <dbReference type="ARBA" id="ARBA00006676"/>
    </source>
</evidence>
<dbReference type="GO" id="GO:0004000">
    <property type="term" value="F:adenosine deaminase activity"/>
    <property type="evidence" value="ECO:0007669"/>
    <property type="project" value="TreeGrafter"/>
</dbReference>
<dbReference type="GO" id="GO:0005829">
    <property type="term" value="C:cytosol"/>
    <property type="evidence" value="ECO:0007669"/>
    <property type="project" value="TreeGrafter"/>
</dbReference>
<evidence type="ECO:0000313" key="8">
    <source>
        <dbReference type="EMBL" id="AHG91373.1"/>
    </source>
</evidence>
<evidence type="ECO:0000256" key="3">
    <source>
        <dbReference type="ARBA" id="ARBA00012784"/>
    </source>
</evidence>
<dbReference type="InterPro" id="IPR001365">
    <property type="entry name" value="A_deaminase_dom"/>
</dbReference>
<dbReference type="HOGENOM" id="CLU_039228_0_0_0"/>
<dbReference type="InterPro" id="IPR032466">
    <property type="entry name" value="Metal_Hydrolase"/>
</dbReference>
<feature type="domain" description="Adenosine deaminase" evidence="7">
    <location>
        <begin position="22"/>
        <end position="345"/>
    </location>
</feature>
<comment type="similarity">
    <text evidence="2">Belongs to the metallo-dependent hydrolases superfamily. Adenosine and AMP deaminases family.</text>
</comment>
<dbReference type="EMBL" id="CP007128">
    <property type="protein sequence ID" value="AHG91373.1"/>
    <property type="molecule type" value="Genomic_DNA"/>
</dbReference>
<dbReference type="GO" id="GO:0060169">
    <property type="term" value="P:negative regulation of adenosine receptor signaling pathway"/>
    <property type="evidence" value="ECO:0007669"/>
    <property type="project" value="TreeGrafter"/>
</dbReference>
<accession>W0RPG2</accession>
<dbReference type="GO" id="GO:0046103">
    <property type="term" value="P:inosine biosynthetic process"/>
    <property type="evidence" value="ECO:0007669"/>
    <property type="project" value="TreeGrafter"/>
</dbReference>
<dbReference type="PANTHER" id="PTHR11409:SF43">
    <property type="entry name" value="ADENOSINE DEAMINASE"/>
    <property type="match status" value="1"/>
</dbReference>
<evidence type="ECO:0000256" key="6">
    <source>
        <dbReference type="ARBA" id="ARBA00022833"/>
    </source>
</evidence>
<dbReference type="OrthoDB" id="9779574at2"/>
<dbReference type="Proteomes" id="UP000019151">
    <property type="component" value="Chromosome"/>
</dbReference>
<dbReference type="Gene3D" id="3.20.20.140">
    <property type="entry name" value="Metal-dependent hydrolases"/>
    <property type="match status" value="1"/>
</dbReference>
<dbReference type="GO" id="GO:0006154">
    <property type="term" value="P:adenosine catabolic process"/>
    <property type="evidence" value="ECO:0007669"/>
    <property type="project" value="TreeGrafter"/>
</dbReference>